<sequence>MILRKRKWHLASWRPRDILSQSQTEAFSQRAKKTTLRIFISHCRFAMDPWESPLSD</sequence>
<gene>
    <name evidence="1" type="ORF">FKW44_011353</name>
</gene>
<proteinExistence type="predicted"/>
<evidence type="ECO:0000313" key="1">
    <source>
        <dbReference type="EMBL" id="QQP50365.1"/>
    </source>
</evidence>
<accession>A0A7T8KA80</accession>
<name>A0A7T8KA80_CALRO</name>
<keyword evidence="2" id="KW-1185">Reference proteome</keyword>
<evidence type="ECO:0000313" key="2">
    <source>
        <dbReference type="Proteomes" id="UP000595437"/>
    </source>
</evidence>
<dbReference type="Proteomes" id="UP000595437">
    <property type="component" value="Chromosome 7"/>
</dbReference>
<reference evidence="2" key="1">
    <citation type="submission" date="2021-01" db="EMBL/GenBank/DDBJ databases">
        <title>Caligus Genome Assembly.</title>
        <authorList>
            <person name="Gallardo-Escarate C."/>
        </authorList>
    </citation>
    <scope>NUCLEOTIDE SEQUENCE [LARGE SCALE GENOMIC DNA]</scope>
</reference>
<protein>
    <submittedName>
        <fullName evidence="1">Uncharacterized protein</fullName>
    </submittedName>
</protein>
<dbReference type="AlphaFoldDB" id="A0A7T8KA80"/>
<organism evidence="1 2">
    <name type="scientific">Caligus rogercresseyi</name>
    <name type="common">Sea louse</name>
    <dbReference type="NCBI Taxonomy" id="217165"/>
    <lineage>
        <taxon>Eukaryota</taxon>
        <taxon>Metazoa</taxon>
        <taxon>Ecdysozoa</taxon>
        <taxon>Arthropoda</taxon>
        <taxon>Crustacea</taxon>
        <taxon>Multicrustacea</taxon>
        <taxon>Hexanauplia</taxon>
        <taxon>Copepoda</taxon>
        <taxon>Siphonostomatoida</taxon>
        <taxon>Caligidae</taxon>
        <taxon>Caligus</taxon>
    </lineage>
</organism>
<dbReference type="EMBL" id="CP045896">
    <property type="protein sequence ID" value="QQP50365.1"/>
    <property type="molecule type" value="Genomic_DNA"/>
</dbReference>